<feature type="transmembrane region" description="Helical" evidence="1">
    <location>
        <begin position="138"/>
        <end position="159"/>
    </location>
</feature>
<keyword evidence="1" id="KW-1133">Transmembrane helix</keyword>
<protein>
    <submittedName>
        <fullName evidence="2">Uncharacterized protein</fullName>
    </submittedName>
</protein>
<dbReference type="OrthoDB" id="1446070at2"/>
<evidence type="ECO:0000313" key="3">
    <source>
        <dbReference type="Proteomes" id="UP000320042"/>
    </source>
</evidence>
<proteinExistence type="predicted"/>
<keyword evidence="1" id="KW-0812">Transmembrane</keyword>
<organism evidence="2 3">
    <name type="scientific">Mucilaginibacter pallidiroseus</name>
    <dbReference type="NCBI Taxonomy" id="2599295"/>
    <lineage>
        <taxon>Bacteria</taxon>
        <taxon>Pseudomonadati</taxon>
        <taxon>Bacteroidota</taxon>
        <taxon>Sphingobacteriia</taxon>
        <taxon>Sphingobacteriales</taxon>
        <taxon>Sphingobacteriaceae</taxon>
        <taxon>Mucilaginibacter</taxon>
    </lineage>
</organism>
<feature type="transmembrane region" description="Helical" evidence="1">
    <location>
        <begin position="103"/>
        <end position="126"/>
    </location>
</feature>
<reference evidence="2 3" key="1">
    <citation type="submission" date="2019-07" db="EMBL/GenBank/DDBJ databases">
        <authorList>
            <person name="Kim J."/>
        </authorList>
    </citation>
    <scope>NUCLEOTIDE SEQUENCE [LARGE SCALE GENOMIC DNA]</scope>
    <source>
        <strain evidence="3">dk17</strain>
    </source>
</reference>
<sequence length="170" mass="19790">MLSRINIFKIVQDHLKTLRSNNSDSNWISRGDALLFFLSPIIISAILTYKRVKLIDHTTDLITAVSILGGFLFNFLAIVYGLMDKLKTDSQENALKRKFVKEIHVNISFNILLSLVLLLILIIYSYQPKDSCFRLFDYIVSPLIYFFLILFTLTMVMILNRVYIIMKKED</sequence>
<accession>A0A563UGD8</accession>
<dbReference type="EMBL" id="VOEJ01000002">
    <property type="protein sequence ID" value="TWR30343.1"/>
    <property type="molecule type" value="Genomic_DNA"/>
</dbReference>
<feature type="transmembrane region" description="Helical" evidence="1">
    <location>
        <begin position="61"/>
        <end position="82"/>
    </location>
</feature>
<dbReference type="Proteomes" id="UP000320042">
    <property type="component" value="Unassembled WGS sequence"/>
</dbReference>
<keyword evidence="3" id="KW-1185">Reference proteome</keyword>
<dbReference type="AlphaFoldDB" id="A0A563UGD8"/>
<name>A0A563UGD8_9SPHI</name>
<keyword evidence="1" id="KW-0472">Membrane</keyword>
<evidence type="ECO:0000256" key="1">
    <source>
        <dbReference type="SAM" id="Phobius"/>
    </source>
</evidence>
<feature type="transmembrane region" description="Helical" evidence="1">
    <location>
        <begin position="33"/>
        <end position="49"/>
    </location>
</feature>
<comment type="caution">
    <text evidence="2">The sequence shown here is derived from an EMBL/GenBank/DDBJ whole genome shotgun (WGS) entry which is preliminary data.</text>
</comment>
<gene>
    <name evidence="2" type="ORF">FPZ43_05220</name>
</gene>
<dbReference type="RefSeq" id="WP_146380803.1">
    <property type="nucleotide sequence ID" value="NZ_VOEJ01000002.1"/>
</dbReference>
<evidence type="ECO:0000313" key="2">
    <source>
        <dbReference type="EMBL" id="TWR30343.1"/>
    </source>
</evidence>